<protein>
    <submittedName>
        <fullName evidence="1">Uncharacterized protein</fullName>
    </submittedName>
</protein>
<sequence>MPKSAYGLVGTRIYLAGSDDEVPPVLVTPAVPHVLQAGERAAVLCSAMLRVVTRAMSGSASALGDLSAQAPLDVGARLVRVGVRRNAAGRRNGPG</sequence>
<dbReference type="RefSeq" id="WP_189980072.1">
    <property type="nucleotide sequence ID" value="NZ_BNBF01000004.1"/>
</dbReference>
<keyword evidence="2" id="KW-1185">Reference proteome</keyword>
<comment type="caution">
    <text evidence="1">The sequence shown here is derived from an EMBL/GenBank/DDBJ whole genome shotgun (WGS) entry which is preliminary data.</text>
</comment>
<dbReference type="AlphaFoldDB" id="A0A919EU71"/>
<name>A0A919EU71_9ACTN</name>
<evidence type="ECO:0000313" key="2">
    <source>
        <dbReference type="Proteomes" id="UP000619355"/>
    </source>
</evidence>
<dbReference type="Proteomes" id="UP000619355">
    <property type="component" value="Unassembled WGS sequence"/>
</dbReference>
<dbReference type="EMBL" id="BNBF01000004">
    <property type="protein sequence ID" value="GHG42507.1"/>
    <property type="molecule type" value="Genomic_DNA"/>
</dbReference>
<accession>A0A919EU71</accession>
<reference evidence="2" key="1">
    <citation type="journal article" date="2019" name="Int. J. Syst. Evol. Microbiol.">
        <title>The Global Catalogue of Microorganisms (GCM) 10K type strain sequencing project: providing services to taxonomists for standard genome sequencing and annotation.</title>
        <authorList>
            <consortium name="The Broad Institute Genomics Platform"/>
            <consortium name="The Broad Institute Genome Sequencing Center for Infectious Disease"/>
            <person name="Wu L."/>
            <person name="Ma J."/>
        </authorList>
    </citation>
    <scope>NUCLEOTIDE SEQUENCE [LARGE SCALE GENOMIC DNA]</scope>
    <source>
        <strain evidence="2">JCM 4253</strain>
    </source>
</reference>
<evidence type="ECO:0000313" key="1">
    <source>
        <dbReference type="EMBL" id="GHG42507.1"/>
    </source>
</evidence>
<proteinExistence type="predicted"/>
<organism evidence="1 2">
    <name type="scientific">Streptomyces capoamus</name>
    <dbReference type="NCBI Taxonomy" id="68183"/>
    <lineage>
        <taxon>Bacteria</taxon>
        <taxon>Bacillati</taxon>
        <taxon>Actinomycetota</taxon>
        <taxon>Actinomycetes</taxon>
        <taxon>Kitasatosporales</taxon>
        <taxon>Streptomycetaceae</taxon>
        <taxon>Streptomyces</taxon>
    </lineage>
</organism>
<gene>
    <name evidence="1" type="ORF">GCM10018980_18320</name>
</gene>